<evidence type="ECO:0000313" key="7">
    <source>
        <dbReference type="Proteomes" id="UP000029228"/>
    </source>
</evidence>
<dbReference type="SMART" id="SM00283">
    <property type="entry name" value="MA"/>
    <property type="match status" value="1"/>
</dbReference>
<evidence type="ECO:0000256" key="1">
    <source>
        <dbReference type="ARBA" id="ARBA00004370"/>
    </source>
</evidence>
<dbReference type="PROSITE" id="PS50111">
    <property type="entry name" value="CHEMOTAXIS_TRANSDUC_2"/>
    <property type="match status" value="1"/>
</dbReference>
<dbReference type="OrthoDB" id="9808588at2"/>
<reference evidence="6 7" key="1">
    <citation type="submission" date="2014-09" db="EMBL/GenBank/DDBJ databases">
        <title>Vibrio maritimus JCM 19235. (C45) whole genome shotgun sequence.</title>
        <authorList>
            <person name="Sawabe T."/>
            <person name="Meirelles P."/>
            <person name="Nakanishi M."/>
            <person name="Sayaka M."/>
            <person name="Hattori M."/>
            <person name="Ohkuma M."/>
        </authorList>
    </citation>
    <scope>NUCLEOTIDE SEQUENCE [LARGE SCALE GENOMIC DNA]</scope>
    <source>
        <strain evidence="7">JCM19235</strain>
    </source>
</reference>
<feature type="coiled-coil region" evidence="4">
    <location>
        <begin position="22"/>
        <end position="81"/>
    </location>
</feature>
<name>A0A090RXD1_9VIBR</name>
<dbReference type="GO" id="GO:0016020">
    <property type="term" value="C:membrane"/>
    <property type="evidence" value="ECO:0007669"/>
    <property type="project" value="UniProtKB-SubCell"/>
</dbReference>
<evidence type="ECO:0000313" key="6">
    <source>
        <dbReference type="EMBL" id="GAL20110.1"/>
    </source>
</evidence>
<proteinExistence type="predicted"/>
<dbReference type="PANTHER" id="PTHR32089:SF112">
    <property type="entry name" value="LYSOZYME-LIKE PROTEIN-RELATED"/>
    <property type="match status" value="1"/>
</dbReference>
<evidence type="ECO:0000256" key="2">
    <source>
        <dbReference type="ARBA" id="ARBA00023224"/>
    </source>
</evidence>
<dbReference type="AlphaFoldDB" id="A0A090RXD1"/>
<evidence type="ECO:0000259" key="5">
    <source>
        <dbReference type="PROSITE" id="PS50111"/>
    </source>
</evidence>
<protein>
    <submittedName>
        <fullName evidence="6">Methyl-accepting chemotaxis protein</fullName>
    </submittedName>
</protein>
<gene>
    <name evidence="6" type="ORF">JCM19235_4310</name>
</gene>
<evidence type="ECO:0000256" key="4">
    <source>
        <dbReference type="SAM" id="Coils"/>
    </source>
</evidence>
<dbReference type="GO" id="GO:0006935">
    <property type="term" value="P:chemotaxis"/>
    <property type="evidence" value="ECO:0007669"/>
    <property type="project" value="UniProtKB-ARBA"/>
</dbReference>
<dbReference type="STRING" id="990268.JCM19235_4310"/>
<dbReference type="Proteomes" id="UP000029228">
    <property type="component" value="Unassembled WGS sequence"/>
</dbReference>
<comment type="caution">
    <text evidence="6">The sequence shown here is derived from an EMBL/GenBank/DDBJ whole genome shotgun (WGS) entry which is preliminary data.</text>
</comment>
<dbReference type="PANTHER" id="PTHR32089">
    <property type="entry name" value="METHYL-ACCEPTING CHEMOTAXIS PROTEIN MCPB"/>
    <property type="match status" value="1"/>
</dbReference>
<evidence type="ECO:0000256" key="3">
    <source>
        <dbReference type="PROSITE-ProRule" id="PRU00284"/>
    </source>
</evidence>
<reference evidence="6 7" key="2">
    <citation type="submission" date="2014-09" db="EMBL/GenBank/DDBJ databases">
        <authorList>
            <consortium name="NBRP consortium"/>
            <person name="Sawabe T."/>
            <person name="Meirelles P."/>
            <person name="Nakanishi M."/>
            <person name="Sayaka M."/>
            <person name="Hattori M."/>
            <person name="Ohkuma M."/>
        </authorList>
    </citation>
    <scope>NUCLEOTIDE SEQUENCE [LARGE SCALE GENOMIC DNA]</scope>
    <source>
        <strain evidence="7">JCM19235</strain>
    </source>
</reference>
<organism evidence="6 7">
    <name type="scientific">Vibrio maritimus</name>
    <dbReference type="NCBI Taxonomy" id="990268"/>
    <lineage>
        <taxon>Bacteria</taxon>
        <taxon>Pseudomonadati</taxon>
        <taxon>Pseudomonadota</taxon>
        <taxon>Gammaproteobacteria</taxon>
        <taxon>Vibrionales</taxon>
        <taxon>Vibrionaceae</taxon>
        <taxon>Vibrio</taxon>
    </lineage>
</organism>
<keyword evidence="4" id="KW-0175">Coiled coil</keyword>
<dbReference type="Gene3D" id="1.10.287.950">
    <property type="entry name" value="Methyl-accepting chemotaxis protein"/>
    <property type="match status" value="1"/>
</dbReference>
<sequence>MFASKKQLTQLQQQLLSESEQKDTFACQVEQLQQELAQKEQQITKLEAQLDKQKQRSRLFLSSVTSQLVGATSNIEQANNQLIHQSDQLQANLGVFDATQQQLEEMYRSLDQVSQSSNASKETVAALQVLTGDITQFISIIHQISEQTNLLALNAAIEAARAGEHGRGFAVVADEVRSLAGRANEAASEISGLVERIEGSTNKAGENIELVSSQVAEASKGASDIVQDTQSILSLSSDTVDVIYTTTVDIYASSAIAQYTNMWATAHSKLIGADYDASLLELAESETIFGQVIASHEETQQLASPGGPLEYFYVKATALHDGLRLVAHGSNDSNMIDQMDMAYRDLVSYIATAQETVKTSYAQK</sequence>
<dbReference type="GO" id="GO:0007165">
    <property type="term" value="P:signal transduction"/>
    <property type="evidence" value="ECO:0007669"/>
    <property type="project" value="UniProtKB-KW"/>
</dbReference>
<dbReference type="EMBL" id="BBMR01000005">
    <property type="protein sequence ID" value="GAL20110.1"/>
    <property type="molecule type" value="Genomic_DNA"/>
</dbReference>
<feature type="domain" description="Methyl-accepting transducer" evidence="5">
    <location>
        <begin position="32"/>
        <end position="278"/>
    </location>
</feature>
<keyword evidence="2 3" id="KW-0807">Transducer</keyword>
<keyword evidence="7" id="KW-1185">Reference proteome</keyword>
<dbReference type="SUPFAM" id="SSF58104">
    <property type="entry name" value="Methyl-accepting chemotaxis protein (MCP) signaling domain"/>
    <property type="match status" value="1"/>
</dbReference>
<comment type="subcellular location">
    <subcellularLocation>
        <location evidence="1">Membrane</location>
    </subcellularLocation>
</comment>
<dbReference type="InterPro" id="IPR004089">
    <property type="entry name" value="MCPsignal_dom"/>
</dbReference>
<dbReference type="Pfam" id="PF00015">
    <property type="entry name" value="MCPsignal"/>
    <property type="match status" value="1"/>
</dbReference>
<accession>A0A090RXD1</accession>